<name>A0ACB8C9W1_DERSI</name>
<proteinExistence type="predicted"/>
<reference evidence="1" key="1">
    <citation type="submission" date="2020-05" db="EMBL/GenBank/DDBJ databases">
        <title>Large-scale comparative analyses of tick genomes elucidate their genetic diversity and vector capacities.</title>
        <authorList>
            <person name="Jia N."/>
            <person name="Wang J."/>
            <person name="Shi W."/>
            <person name="Du L."/>
            <person name="Sun Y."/>
            <person name="Zhan W."/>
            <person name="Jiang J."/>
            <person name="Wang Q."/>
            <person name="Zhang B."/>
            <person name="Ji P."/>
            <person name="Sakyi L.B."/>
            <person name="Cui X."/>
            <person name="Yuan T."/>
            <person name="Jiang B."/>
            <person name="Yang W."/>
            <person name="Lam T.T.-Y."/>
            <person name="Chang Q."/>
            <person name="Ding S."/>
            <person name="Wang X."/>
            <person name="Zhu J."/>
            <person name="Ruan X."/>
            <person name="Zhao L."/>
            <person name="Wei J."/>
            <person name="Que T."/>
            <person name="Du C."/>
            <person name="Cheng J."/>
            <person name="Dai P."/>
            <person name="Han X."/>
            <person name="Huang E."/>
            <person name="Gao Y."/>
            <person name="Liu J."/>
            <person name="Shao H."/>
            <person name="Ye R."/>
            <person name="Li L."/>
            <person name="Wei W."/>
            <person name="Wang X."/>
            <person name="Wang C."/>
            <person name="Yang T."/>
            <person name="Huo Q."/>
            <person name="Li W."/>
            <person name="Guo W."/>
            <person name="Chen H."/>
            <person name="Zhou L."/>
            <person name="Ni X."/>
            <person name="Tian J."/>
            <person name="Zhou Y."/>
            <person name="Sheng Y."/>
            <person name="Liu T."/>
            <person name="Pan Y."/>
            <person name="Xia L."/>
            <person name="Li J."/>
            <person name="Zhao F."/>
            <person name="Cao W."/>
        </authorList>
    </citation>
    <scope>NUCLEOTIDE SEQUENCE</scope>
    <source>
        <strain evidence="1">Dsil-2018</strain>
    </source>
</reference>
<evidence type="ECO:0000313" key="2">
    <source>
        <dbReference type="Proteomes" id="UP000821865"/>
    </source>
</evidence>
<organism evidence="1 2">
    <name type="scientific">Dermacentor silvarum</name>
    <name type="common">Tick</name>
    <dbReference type="NCBI Taxonomy" id="543639"/>
    <lineage>
        <taxon>Eukaryota</taxon>
        <taxon>Metazoa</taxon>
        <taxon>Ecdysozoa</taxon>
        <taxon>Arthropoda</taxon>
        <taxon>Chelicerata</taxon>
        <taxon>Arachnida</taxon>
        <taxon>Acari</taxon>
        <taxon>Parasitiformes</taxon>
        <taxon>Ixodida</taxon>
        <taxon>Ixodoidea</taxon>
        <taxon>Ixodidae</taxon>
        <taxon>Rhipicephalinae</taxon>
        <taxon>Dermacentor</taxon>
    </lineage>
</organism>
<keyword evidence="2" id="KW-1185">Reference proteome</keyword>
<gene>
    <name evidence="1" type="ORF">HPB49_015101</name>
</gene>
<protein>
    <submittedName>
        <fullName evidence="1">Uncharacterized protein</fullName>
    </submittedName>
</protein>
<dbReference type="EMBL" id="CM023477">
    <property type="protein sequence ID" value="KAH7937726.1"/>
    <property type="molecule type" value="Genomic_DNA"/>
</dbReference>
<evidence type="ECO:0000313" key="1">
    <source>
        <dbReference type="EMBL" id="KAH7937726.1"/>
    </source>
</evidence>
<dbReference type="Proteomes" id="UP000821865">
    <property type="component" value="Chromosome 8"/>
</dbReference>
<accession>A0ACB8C9W1</accession>
<sequence length="177" mass="18910">MASSTGRSRWDDKGSASLGGGTTAVASGRQGDDQEREPASPVDSEKRKLGDGEGGDDAAKKPKITMGFSRTFSSAKATEEKKSGPTPISIKFGGPKTKEQKAPVKKSSSLSVAEAFNQSSDEEEEMPPEAKMRMRNIGRDTPTSAGPNSFGKTRKGFCDVKKVFERDLKSKMNEVAD</sequence>
<comment type="caution">
    <text evidence="1">The sequence shown here is derived from an EMBL/GenBank/DDBJ whole genome shotgun (WGS) entry which is preliminary data.</text>
</comment>